<keyword evidence="1" id="KW-0238">DNA-binding</keyword>
<dbReference type="SMART" id="SM00530">
    <property type="entry name" value="HTH_XRE"/>
    <property type="match status" value="1"/>
</dbReference>
<dbReference type="OrthoDB" id="1859224at2"/>
<dbReference type="PANTHER" id="PTHR46797">
    <property type="entry name" value="HTH-TYPE TRANSCRIPTIONAL REGULATOR"/>
    <property type="match status" value="1"/>
</dbReference>
<dbReference type="AlphaFoldDB" id="A0A431W3J5"/>
<proteinExistence type="predicted"/>
<dbReference type="CDD" id="cd00093">
    <property type="entry name" value="HTH_XRE"/>
    <property type="match status" value="1"/>
</dbReference>
<comment type="caution">
    <text evidence="3">The sequence shown here is derived from an EMBL/GenBank/DDBJ whole genome shotgun (WGS) entry which is preliminary data.</text>
</comment>
<dbReference type="Pfam" id="PF01381">
    <property type="entry name" value="HTH_3"/>
    <property type="match status" value="1"/>
</dbReference>
<accession>A0A431W3J5</accession>
<dbReference type="RefSeq" id="WP_126409294.1">
    <property type="nucleotide sequence ID" value="NZ_RXNT01000011.1"/>
</dbReference>
<evidence type="ECO:0000256" key="1">
    <source>
        <dbReference type="ARBA" id="ARBA00023125"/>
    </source>
</evidence>
<dbReference type="EMBL" id="RXNT01000011">
    <property type="protein sequence ID" value="RTR30010.1"/>
    <property type="molecule type" value="Genomic_DNA"/>
</dbReference>
<gene>
    <name evidence="3" type="ORF">EKG37_14010</name>
</gene>
<name>A0A431W3J5_9BACI</name>
<feature type="domain" description="HTH cro/C1-type" evidence="2">
    <location>
        <begin position="6"/>
        <end position="61"/>
    </location>
</feature>
<evidence type="ECO:0000313" key="4">
    <source>
        <dbReference type="Proteomes" id="UP000271374"/>
    </source>
</evidence>
<dbReference type="InterPro" id="IPR010982">
    <property type="entry name" value="Lambda_DNA-bd_dom_sf"/>
</dbReference>
<dbReference type="GO" id="GO:0005829">
    <property type="term" value="C:cytosol"/>
    <property type="evidence" value="ECO:0007669"/>
    <property type="project" value="TreeGrafter"/>
</dbReference>
<evidence type="ECO:0000313" key="3">
    <source>
        <dbReference type="EMBL" id="RTR30010.1"/>
    </source>
</evidence>
<dbReference type="GO" id="GO:0003677">
    <property type="term" value="F:DNA binding"/>
    <property type="evidence" value="ECO:0007669"/>
    <property type="project" value="UniProtKB-KW"/>
</dbReference>
<dbReference type="Gene3D" id="1.10.260.40">
    <property type="entry name" value="lambda repressor-like DNA-binding domains"/>
    <property type="match status" value="1"/>
</dbReference>
<dbReference type="SUPFAM" id="SSF47413">
    <property type="entry name" value="lambda repressor-like DNA-binding domains"/>
    <property type="match status" value="1"/>
</dbReference>
<keyword evidence="4" id="KW-1185">Reference proteome</keyword>
<sequence>MIGKKIYQYRIKRGLTLSELAERAGIAKSYLSNIERSLNRNPSIQVVEKIALVLDVDIGTLLDIHKSKENQLETEWVEFVNELKESGIEKKQIQEYKTLIEFIKWKKENEER</sequence>
<dbReference type="GO" id="GO:0003700">
    <property type="term" value="F:DNA-binding transcription factor activity"/>
    <property type="evidence" value="ECO:0007669"/>
    <property type="project" value="TreeGrafter"/>
</dbReference>
<dbReference type="PANTHER" id="PTHR46797:SF1">
    <property type="entry name" value="METHYLPHOSPHONATE SYNTHASE"/>
    <property type="match status" value="1"/>
</dbReference>
<dbReference type="PROSITE" id="PS50943">
    <property type="entry name" value="HTH_CROC1"/>
    <property type="match status" value="1"/>
</dbReference>
<protein>
    <submittedName>
        <fullName evidence="3">XRE family transcriptional regulator</fullName>
    </submittedName>
</protein>
<organism evidence="3 4">
    <name type="scientific">Bacillus yapensis</name>
    <dbReference type="NCBI Taxonomy" id="2492960"/>
    <lineage>
        <taxon>Bacteria</taxon>
        <taxon>Bacillati</taxon>
        <taxon>Bacillota</taxon>
        <taxon>Bacilli</taxon>
        <taxon>Bacillales</taxon>
        <taxon>Bacillaceae</taxon>
        <taxon>Bacillus</taxon>
    </lineage>
</organism>
<evidence type="ECO:0000259" key="2">
    <source>
        <dbReference type="PROSITE" id="PS50943"/>
    </source>
</evidence>
<reference evidence="3 4" key="1">
    <citation type="submission" date="2018-12" db="EMBL/GenBank/DDBJ databases">
        <title>Bacillus yapensis draft genome sequence.</title>
        <authorList>
            <person name="Yu L."/>
            <person name="Xu X."/>
            <person name="Tang X."/>
        </authorList>
    </citation>
    <scope>NUCLEOTIDE SEQUENCE [LARGE SCALE GENOMIC DNA]</scope>
    <source>
        <strain evidence="3 4">XXST-01</strain>
    </source>
</reference>
<dbReference type="Proteomes" id="UP000271374">
    <property type="component" value="Unassembled WGS sequence"/>
</dbReference>
<dbReference type="InterPro" id="IPR001387">
    <property type="entry name" value="Cro/C1-type_HTH"/>
</dbReference>
<dbReference type="InterPro" id="IPR050807">
    <property type="entry name" value="TransReg_Diox_bact_type"/>
</dbReference>